<dbReference type="SUPFAM" id="SSF55469">
    <property type="entry name" value="FMN-dependent nitroreductase-like"/>
    <property type="match status" value="1"/>
</dbReference>
<feature type="region of interest" description="Disordered" evidence="1">
    <location>
        <begin position="60"/>
        <end position="91"/>
    </location>
</feature>
<keyword evidence="2" id="KW-1133">Transmembrane helix</keyword>
<dbReference type="Proteomes" id="UP000041254">
    <property type="component" value="Unassembled WGS sequence"/>
</dbReference>
<evidence type="ECO:0000256" key="2">
    <source>
        <dbReference type="SAM" id="Phobius"/>
    </source>
</evidence>
<keyword evidence="2" id="KW-0472">Membrane</keyword>
<dbReference type="Pfam" id="PF00881">
    <property type="entry name" value="Nitroreductase"/>
    <property type="match status" value="1"/>
</dbReference>
<feature type="domain" description="Nitroreductase" evidence="3">
    <location>
        <begin position="102"/>
        <end position="325"/>
    </location>
</feature>
<dbReference type="Gene3D" id="3.40.109.10">
    <property type="entry name" value="NADH Oxidase"/>
    <property type="match status" value="1"/>
</dbReference>
<dbReference type="PANTHER" id="PTHR43543:SF1">
    <property type="entry name" value="MALONIC SEMIALDEHYDE REDUCTASE RUTE-RELATED"/>
    <property type="match status" value="1"/>
</dbReference>
<evidence type="ECO:0000313" key="5">
    <source>
        <dbReference type="Proteomes" id="UP000041254"/>
    </source>
</evidence>
<dbReference type="InterPro" id="IPR000415">
    <property type="entry name" value="Nitroreductase-like"/>
</dbReference>
<dbReference type="InterPro" id="IPR050461">
    <property type="entry name" value="Nitroreductase_HadB/RutE"/>
</dbReference>
<evidence type="ECO:0000313" key="4">
    <source>
        <dbReference type="EMBL" id="CEL99380.1"/>
    </source>
</evidence>
<feature type="compositionally biased region" description="Low complexity" evidence="1">
    <location>
        <begin position="63"/>
        <end position="75"/>
    </location>
</feature>
<organism evidence="4 5">
    <name type="scientific">Vitrella brassicaformis (strain CCMP3155)</name>
    <dbReference type="NCBI Taxonomy" id="1169540"/>
    <lineage>
        <taxon>Eukaryota</taxon>
        <taxon>Sar</taxon>
        <taxon>Alveolata</taxon>
        <taxon>Colpodellida</taxon>
        <taxon>Vitrellaceae</taxon>
        <taxon>Vitrella</taxon>
    </lineage>
</organism>
<dbReference type="VEuPathDB" id="CryptoDB:Vbra_3001"/>
<feature type="compositionally biased region" description="Pro residues" evidence="1">
    <location>
        <begin position="76"/>
        <end position="85"/>
    </location>
</feature>
<dbReference type="InterPro" id="IPR029479">
    <property type="entry name" value="Nitroreductase"/>
</dbReference>
<dbReference type="AlphaFoldDB" id="A0A0G4EQ18"/>
<evidence type="ECO:0000259" key="3">
    <source>
        <dbReference type="Pfam" id="PF00881"/>
    </source>
</evidence>
<feature type="transmembrane region" description="Helical" evidence="2">
    <location>
        <begin position="14"/>
        <end position="37"/>
    </location>
</feature>
<dbReference type="OMA" id="FCADLES"/>
<protein>
    <recommendedName>
        <fullName evidence="3">Nitroreductase domain-containing protein</fullName>
    </recommendedName>
</protein>
<reference evidence="4 5" key="1">
    <citation type="submission" date="2014-11" db="EMBL/GenBank/DDBJ databases">
        <authorList>
            <person name="Zhu J."/>
            <person name="Qi W."/>
            <person name="Song R."/>
        </authorList>
    </citation>
    <scope>NUCLEOTIDE SEQUENCE [LARGE SCALE GENOMIC DNA]</scope>
</reference>
<sequence length="359" mass="40417">MHQYFLRMCITPAIIVQLLYLISFCLCCIGSLGAFLARPIGLTNVLTSRRSARAATFLSDVQSPADARSPSAHSPPASPVPPNPPQQSEVQERVDTVRDVIFSRRNCRTFLPKEVPLEVLTDLMTAAQRAPSGFNMQPWVCILVREASVRERLAATMLGEKNRSKIKEAPVVAVFCADLESQRQMPRIVALIKKDRERRLAYRATQASSKSPQKPPAKSKSLQRIPFYVSLFAGALRGWLIRYLWFLIRYVIFAVLRVFQPLPVPSMAETWAYKNTMLAVQTYMLLASAYGLGTAPMEGFDMVRLRRVLMLPDRFSVPLVVATGYPADAPISRTYPLLSGRLPMDEQVFSDFYDRRLAI</sequence>
<dbReference type="InParanoid" id="A0A0G4EQ18"/>
<name>A0A0G4EQ18_VITBC</name>
<dbReference type="EMBL" id="CDMY01000279">
    <property type="protein sequence ID" value="CEL99380.1"/>
    <property type="molecule type" value="Genomic_DNA"/>
</dbReference>
<dbReference type="STRING" id="1169540.A0A0G4EQ18"/>
<keyword evidence="5" id="KW-1185">Reference proteome</keyword>
<keyword evidence="2" id="KW-0812">Transmembrane</keyword>
<dbReference type="OrthoDB" id="41362at2759"/>
<accession>A0A0G4EQ18</accession>
<dbReference type="GO" id="GO:0016491">
    <property type="term" value="F:oxidoreductase activity"/>
    <property type="evidence" value="ECO:0007669"/>
    <property type="project" value="InterPro"/>
</dbReference>
<gene>
    <name evidence="4" type="ORF">Vbra_3001</name>
</gene>
<dbReference type="PANTHER" id="PTHR43543">
    <property type="entry name" value="MALONIC SEMIALDEHYDE REDUCTASE RUTE-RELATED"/>
    <property type="match status" value="1"/>
</dbReference>
<evidence type="ECO:0000256" key="1">
    <source>
        <dbReference type="SAM" id="MobiDB-lite"/>
    </source>
</evidence>
<proteinExistence type="predicted"/>